<name>A0ABU6Z8H9_9FABA</name>
<dbReference type="InterPro" id="IPR036396">
    <property type="entry name" value="Cyt_P450_sf"/>
</dbReference>
<proteinExistence type="predicted"/>
<dbReference type="InterPro" id="IPR002401">
    <property type="entry name" value="Cyt_P450_E_grp-I"/>
</dbReference>
<accession>A0ABU6Z8H9</accession>
<dbReference type="PANTHER" id="PTHR24281">
    <property type="entry name" value="STEROID 21-HYDROXYLASE-RELATED"/>
    <property type="match status" value="1"/>
</dbReference>
<sequence>MNLNGSVAGCHAYEYQVVVPGEDERRAKMAEAEDGERDMRLRSKASCLGMGNLHHLKPRLHRTLHTLSQTYGHIFSLWFGSRLVVVVSCPTLAQQCLTKYDSVLANRPRLLTGKYLFYNNTSLVVSSNSDHWRNLRRIATTDVLSTPRLNSFLETRRDEGAIEAQDDGDVTQQYHEDGLRRKEE</sequence>
<feature type="region of interest" description="Disordered" evidence="1">
    <location>
        <begin position="161"/>
        <end position="184"/>
    </location>
</feature>
<dbReference type="Proteomes" id="UP001341840">
    <property type="component" value="Unassembled WGS sequence"/>
</dbReference>
<protein>
    <submittedName>
        <fullName evidence="2">Uncharacterized protein</fullName>
    </submittedName>
</protein>
<evidence type="ECO:0000313" key="2">
    <source>
        <dbReference type="EMBL" id="MED6217603.1"/>
    </source>
</evidence>
<evidence type="ECO:0000313" key="3">
    <source>
        <dbReference type="Proteomes" id="UP001341840"/>
    </source>
</evidence>
<dbReference type="SUPFAM" id="SSF48264">
    <property type="entry name" value="Cytochrome P450"/>
    <property type="match status" value="1"/>
</dbReference>
<comment type="caution">
    <text evidence="2">The sequence shown here is derived from an EMBL/GenBank/DDBJ whole genome shotgun (WGS) entry which is preliminary data.</text>
</comment>
<evidence type="ECO:0000256" key="1">
    <source>
        <dbReference type="SAM" id="MobiDB-lite"/>
    </source>
</evidence>
<dbReference type="Gene3D" id="1.10.630.10">
    <property type="entry name" value="Cytochrome P450"/>
    <property type="match status" value="1"/>
</dbReference>
<dbReference type="EMBL" id="JASCZI010271919">
    <property type="protein sequence ID" value="MED6217603.1"/>
    <property type="molecule type" value="Genomic_DNA"/>
</dbReference>
<dbReference type="InterPro" id="IPR001128">
    <property type="entry name" value="Cyt_P450"/>
</dbReference>
<dbReference type="PRINTS" id="PR00463">
    <property type="entry name" value="EP450I"/>
</dbReference>
<gene>
    <name evidence="2" type="ORF">PIB30_019194</name>
</gene>
<dbReference type="Pfam" id="PF00067">
    <property type="entry name" value="p450"/>
    <property type="match status" value="1"/>
</dbReference>
<organism evidence="2 3">
    <name type="scientific">Stylosanthes scabra</name>
    <dbReference type="NCBI Taxonomy" id="79078"/>
    <lineage>
        <taxon>Eukaryota</taxon>
        <taxon>Viridiplantae</taxon>
        <taxon>Streptophyta</taxon>
        <taxon>Embryophyta</taxon>
        <taxon>Tracheophyta</taxon>
        <taxon>Spermatophyta</taxon>
        <taxon>Magnoliopsida</taxon>
        <taxon>eudicotyledons</taxon>
        <taxon>Gunneridae</taxon>
        <taxon>Pentapetalae</taxon>
        <taxon>rosids</taxon>
        <taxon>fabids</taxon>
        <taxon>Fabales</taxon>
        <taxon>Fabaceae</taxon>
        <taxon>Papilionoideae</taxon>
        <taxon>50 kb inversion clade</taxon>
        <taxon>dalbergioids sensu lato</taxon>
        <taxon>Dalbergieae</taxon>
        <taxon>Pterocarpus clade</taxon>
        <taxon>Stylosanthes</taxon>
    </lineage>
</organism>
<reference evidence="2 3" key="1">
    <citation type="journal article" date="2023" name="Plants (Basel)">
        <title>Bridging the Gap: Combining Genomics and Transcriptomics Approaches to Understand Stylosanthes scabra, an Orphan Legume from the Brazilian Caatinga.</title>
        <authorList>
            <person name="Ferreira-Neto J.R.C."/>
            <person name="da Silva M.D."/>
            <person name="Binneck E."/>
            <person name="de Melo N.F."/>
            <person name="da Silva R.H."/>
            <person name="de Melo A.L.T.M."/>
            <person name="Pandolfi V."/>
            <person name="Bustamante F.O."/>
            <person name="Brasileiro-Vidal A.C."/>
            <person name="Benko-Iseppon A.M."/>
        </authorList>
    </citation>
    <scope>NUCLEOTIDE SEQUENCE [LARGE SCALE GENOMIC DNA]</scope>
    <source>
        <tissue evidence="2">Leaves</tissue>
    </source>
</reference>
<feature type="compositionally biased region" description="Basic and acidic residues" evidence="1">
    <location>
        <begin position="174"/>
        <end position="184"/>
    </location>
</feature>
<keyword evidence="3" id="KW-1185">Reference proteome</keyword>